<organism evidence="1 2">
    <name type="scientific">Caerostris darwini</name>
    <dbReference type="NCBI Taxonomy" id="1538125"/>
    <lineage>
        <taxon>Eukaryota</taxon>
        <taxon>Metazoa</taxon>
        <taxon>Ecdysozoa</taxon>
        <taxon>Arthropoda</taxon>
        <taxon>Chelicerata</taxon>
        <taxon>Arachnida</taxon>
        <taxon>Araneae</taxon>
        <taxon>Araneomorphae</taxon>
        <taxon>Entelegynae</taxon>
        <taxon>Araneoidea</taxon>
        <taxon>Araneidae</taxon>
        <taxon>Caerostris</taxon>
    </lineage>
</organism>
<reference evidence="1 2" key="1">
    <citation type="submission" date="2021-06" db="EMBL/GenBank/DDBJ databases">
        <title>Caerostris darwini draft genome.</title>
        <authorList>
            <person name="Kono N."/>
            <person name="Arakawa K."/>
        </authorList>
    </citation>
    <scope>NUCLEOTIDE SEQUENCE [LARGE SCALE GENOMIC DNA]</scope>
</reference>
<keyword evidence="2" id="KW-1185">Reference proteome</keyword>
<proteinExistence type="predicted"/>
<dbReference type="AlphaFoldDB" id="A0AAV4QNU5"/>
<evidence type="ECO:0000313" key="1">
    <source>
        <dbReference type="EMBL" id="GIY10870.1"/>
    </source>
</evidence>
<protein>
    <submittedName>
        <fullName evidence="1">Uncharacterized protein</fullName>
    </submittedName>
</protein>
<gene>
    <name evidence="1" type="ORF">CDAR_185461</name>
</gene>
<accession>A0AAV4QNU5</accession>
<name>A0AAV4QNU5_9ARAC</name>
<evidence type="ECO:0000313" key="2">
    <source>
        <dbReference type="Proteomes" id="UP001054837"/>
    </source>
</evidence>
<sequence length="94" mass="10446">MSQKSPTYTISPKENYSSPIEHLYVSALVSYYRPDTRSIKRRGRPRKAKGKRLLMLAVLNQVPAKGSLFLKSPVASNHHVMQPSFQGCSGVTIG</sequence>
<comment type="caution">
    <text evidence="1">The sequence shown here is derived from an EMBL/GenBank/DDBJ whole genome shotgun (WGS) entry which is preliminary data.</text>
</comment>
<dbReference type="EMBL" id="BPLQ01004813">
    <property type="protein sequence ID" value="GIY10870.1"/>
    <property type="molecule type" value="Genomic_DNA"/>
</dbReference>
<dbReference type="Proteomes" id="UP001054837">
    <property type="component" value="Unassembled WGS sequence"/>
</dbReference>